<dbReference type="RefSeq" id="XP_056866377.1">
    <property type="nucleotide sequence ID" value="XM_057010397.1"/>
</dbReference>
<feature type="domain" description="Single-stranded DNA binding protein Ssb-like OB fold" evidence="1">
    <location>
        <begin position="19"/>
        <end position="109"/>
    </location>
</feature>
<dbReference type="Pfam" id="PF21473">
    <property type="entry name" value="OB_Ssb-like"/>
    <property type="match status" value="1"/>
</dbReference>
<proteinExistence type="predicted"/>
<protein>
    <submittedName>
        <fullName evidence="3">Uncharacterized protein At4g28440</fullName>
    </submittedName>
</protein>
<dbReference type="KEGG" id="rsz:108857655"/>
<dbReference type="Gene3D" id="2.40.50.140">
    <property type="entry name" value="Nucleic acid-binding proteins"/>
    <property type="match status" value="1"/>
</dbReference>
<dbReference type="Proteomes" id="UP000504610">
    <property type="component" value="Chromosome 1"/>
</dbReference>
<dbReference type="InterPro" id="IPR048970">
    <property type="entry name" value="OB_Ssb-like"/>
</dbReference>
<name>A0A9W3DRI2_RAPSA</name>
<reference evidence="3" key="2">
    <citation type="submission" date="2025-08" db="UniProtKB">
        <authorList>
            <consortium name="RefSeq"/>
        </authorList>
    </citation>
    <scope>IDENTIFICATION</scope>
    <source>
        <tissue evidence="3">Leaf</tissue>
    </source>
</reference>
<dbReference type="SUPFAM" id="SSF50249">
    <property type="entry name" value="Nucleic acid-binding proteins"/>
    <property type="match status" value="1"/>
</dbReference>
<evidence type="ECO:0000313" key="3">
    <source>
        <dbReference type="RefSeq" id="XP_056866377.1"/>
    </source>
</evidence>
<dbReference type="AlphaFoldDB" id="A0A9W3DRI2"/>
<dbReference type="OrthoDB" id="2274046at2759"/>
<dbReference type="PANTHER" id="PTHR31472">
    <property type="entry name" value="OS05G0244600 PROTEIN"/>
    <property type="match status" value="1"/>
</dbReference>
<gene>
    <name evidence="3" type="primary">LOC108857655</name>
</gene>
<sequence length="140" mass="15476">MADTKPGLRKPAFTKVDQLRPGTSGHNVTVKIVSTKMVLQKGADGPQARQMRISECIVGDETGVVVFTARNDQVDLMKEGTTVTLRNAKIDMYKGSMRLAVDKWGRVEVTEPASFKVKEDTTKEDTNMSLVEYELVNAVE</sequence>
<accession>A0A9W3DRI2</accession>
<reference evidence="2" key="1">
    <citation type="journal article" date="2019" name="Database">
        <title>The radish genome database (RadishGD): an integrated information resource for radish genomics.</title>
        <authorList>
            <person name="Yu H.J."/>
            <person name="Baek S."/>
            <person name="Lee Y.J."/>
            <person name="Cho A."/>
            <person name="Mun J.H."/>
        </authorList>
    </citation>
    <scope>NUCLEOTIDE SEQUENCE [LARGE SCALE GENOMIC DNA]</scope>
    <source>
        <strain evidence="2">cv. WK10039</strain>
    </source>
</reference>
<evidence type="ECO:0000259" key="1">
    <source>
        <dbReference type="Pfam" id="PF21473"/>
    </source>
</evidence>
<dbReference type="PANTHER" id="PTHR31472:SF39">
    <property type="entry name" value="F5O8.30 PROTEIN"/>
    <property type="match status" value="1"/>
</dbReference>
<keyword evidence="2" id="KW-1185">Reference proteome</keyword>
<organism evidence="2 3">
    <name type="scientific">Raphanus sativus</name>
    <name type="common">Radish</name>
    <name type="synonym">Raphanus raphanistrum var. sativus</name>
    <dbReference type="NCBI Taxonomy" id="3726"/>
    <lineage>
        <taxon>Eukaryota</taxon>
        <taxon>Viridiplantae</taxon>
        <taxon>Streptophyta</taxon>
        <taxon>Embryophyta</taxon>
        <taxon>Tracheophyta</taxon>
        <taxon>Spermatophyta</taxon>
        <taxon>Magnoliopsida</taxon>
        <taxon>eudicotyledons</taxon>
        <taxon>Gunneridae</taxon>
        <taxon>Pentapetalae</taxon>
        <taxon>rosids</taxon>
        <taxon>malvids</taxon>
        <taxon>Brassicales</taxon>
        <taxon>Brassicaceae</taxon>
        <taxon>Brassiceae</taxon>
        <taxon>Raphanus</taxon>
    </lineage>
</organism>
<dbReference type="CDD" id="cd04491">
    <property type="entry name" value="SoSSB_OBF"/>
    <property type="match status" value="1"/>
</dbReference>
<dbReference type="GeneID" id="108857655"/>
<evidence type="ECO:0000313" key="2">
    <source>
        <dbReference type="Proteomes" id="UP000504610"/>
    </source>
</evidence>
<dbReference type="InterPro" id="IPR012340">
    <property type="entry name" value="NA-bd_OB-fold"/>
</dbReference>